<dbReference type="GO" id="GO:0004674">
    <property type="term" value="F:protein serine/threonine kinase activity"/>
    <property type="evidence" value="ECO:0007669"/>
    <property type="project" value="UniProtKB-KW"/>
</dbReference>
<feature type="binding site" evidence="3">
    <location>
        <position position="82"/>
    </location>
    <ligand>
        <name>ATP</name>
        <dbReference type="ChEBI" id="CHEBI:30616"/>
    </ligand>
</feature>
<dbReference type="FunFam" id="1.10.510.10:FF:000956">
    <property type="entry name" value="CAMK family protein kinase"/>
    <property type="match status" value="1"/>
</dbReference>
<dbReference type="SUPFAM" id="SSF56112">
    <property type="entry name" value="Protein kinase-like (PK-like)"/>
    <property type="match status" value="1"/>
</dbReference>
<dbReference type="AlphaFoldDB" id="A0A1J4KSW1"/>
<keyword evidence="4" id="KW-0723">Serine/threonine-protein kinase</keyword>
<dbReference type="SMART" id="SM00220">
    <property type="entry name" value="S_TKc"/>
    <property type="match status" value="1"/>
</dbReference>
<reference evidence="7" key="1">
    <citation type="submission" date="2016-10" db="EMBL/GenBank/DDBJ databases">
        <authorList>
            <person name="Benchimol M."/>
            <person name="Almeida L.G."/>
            <person name="Vasconcelos A.T."/>
            <person name="Perreira-Neves A."/>
            <person name="Rosa I.A."/>
            <person name="Tasca T."/>
            <person name="Bogo M.R."/>
            <person name="de Souza W."/>
        </authorList>
    </citation>
    <scope>NUCLEOTIDE SEQUENCE [LARGE SCALE GENOMIC DNA]</scope>
    <source>
        <strain evidence="7">K</strain>
    </source>
</reference>
<feature type="domain" description="Protein kinase" evidence="6">
    <location>
        <begin position="49"/>
        <end position="301"/>
    </location>
</feature>
<accession>A0A1J4KSW1</accession>
<dbReference type="InterPro" id="IPR017441">
    <property type="entry name" value="Protein_kinase_ATP_BS"/>
</dbReference>
<dbReference type="PROSITE" id="PS00108">
    <property type="entry name" value="PROTEIN_KINASE_ST"/>
    <property type="match status" value="1"/>
</dbReference>
<evidence type="ECO:0000313" key="7">
    <source>
        <dbReference type="EMBL" id="OHT14347.1"/>
    </source>
</evidence>
<keyword evidence="7" id="KW-0808">Transferase</keyword>
<keyword evidence="5" id="KW-0732">Signal</keyword>
<evidence type="ECO:0000256" key="5">
    <source>
        <dbReference type="SAM" id="SignalP"/>
    </source>
</evidence>
<feature type="chain" id="PRO_5013334925" evidence="5">
    <location>
        <begin position="19"/>
        <end position="445"/>
    </location>
</feature>
<dbReference type="Proteomes" id="UP000179807">
    <property type="component" value="Unassembled WGS sequence"/>
</dbReference>
<evidence type="ECO:0000313" key="8">
    <source>
        <dbReference type="Proteomes" id="UP000179807"/>
    </source>
</evidence>
<dbReference type="InterPro" id="IPR045269">
    <property type="entry name" value="Atg1-like"/>
</dbReference>
<dbReference type="EMBL" id="MLAK01000384">
    <property type="protein sequence ID" value="OHT14347.1"/>
    <property type="molecule type" value="Genomic_DNA"/>
</dbReference>
<dbReference type="CDD" id="cd14003">
    <property type="entry name" value="STKc_AMPK-like"/>
    <property type="match status" value="1"/>
</dbReference>
<feature type="signal peptide" evidence="5">
    <location>
        <begin position="1"/>
        <end position="18"/>
    </location>
</feature>
<gene>
    <name evidence="7" type="ORF">TRFO_15252</name>
</gene>
<protein>
    <submittedName>
        <fullName evidence="7">CAMK family protein kinase</fullName>
    </submittedName>
</protein>
<evidence type="ECO:0000256" key="1">
    <source>
        <dbReference type="ARBA" id="ARBA00022741"/>
    </source>
</evidence>
<dbReference type="GO" id="GO:0005737">
    <property type="term" value="C:cytoplasm"/>
    <property type="evidence" value="ECO:0007669"/>
    <property type="project" value="TreeGrafter"/>
</dbReference>
<evidence type="ECO:0000256" key="4">
    <source>
        <dbReference type="RuleBase" id="RU000304"/>
    </source>
</evidence>
<organism evidence="7 8">
    <name type="scientific">Tritrichomonas foetus</name>
    <dbReference type="NCBI Taxonomy" id="1144522"/>
    <lineage>
        <taxon>Eukaryota</taxon>
        <taxon>Metamonada</taxon>
        <taxon>Parabasalia</taxon>
        <taxon>Tritrichomonadida</taxon>
        <taxon>Tritrichomonadidae</taxon>
        <taxon>Tritrichomonas</taxon>
    </lineage>
</organism>
<proteinExistence type="inferred from homology"/>
<dbReference type="PROSITE" id="PS50011">
    <property type="entry name" value="PROTEIN_KINASE_DOM"/>
    <property type="match status" value="1"/>
</dbReference>
<dbReference type="Pfam" id="PF00069">
    <property type="entry name" value="Pkinase"/>
    <property type="match status" value="1"/>
</dbReference>
<dbReference type="InterPro" id="IPR000719">
    <property type="entry name" value="Prot_kinase_dom"/>
</dbReference>
<dbReference type="GO" id="GO:0010506">
    <property type="term" value="P:regulation of autophagy"/>
    <property type="evidence" value="ECO:0007669"/>
    <property type="project" value="InterPro"/>
</dbReference>
<dbReference type="PROSITE" id="PS00107">
    <property type="entry name" value="PROTEIN_KINASE_ATP"/>
    <property type="match status" value="1"/>
</dbReference>
<dbReference type="FunFam" id="3.30.200.20:FF:000042">
    <property type="entry name" value="Aurora kinase A"/>
    <property type="match status" value="1"/>
</dbReference>
<dbReference type="RefSeq" id="XP_068367483.1">
    <property type="nucleotide sequence ID" value="XM_068498281.1"/>
</dbReference>
<evidence type="ECO:0000256" key="2">
    <source>
        <dbReference type="ARBA" id="ARBA00022840"/>
    </source>
</evidence>
<dbReference type="InterPro" id="IPR008271">
    <property type="entry name" value="Ser/Thr_kinase_AS"/>
</dbReference>
<name>A0A1J4KSW1_9EUKA</name>
<comment type="caution">
    <text evidence="7">The sequence shown here is derived from an EMBL/GenBank/DDBJ whole genome shotgun (WGS) entry which is preliminary data.</text>
</comment>
<dbReference type="VEuPathDB" id="TrichDB:TRFO_15252"/>
<keyword evidence="8" id="KW-1185">Reference proteome</keyword>
<keyword evidence="2 3" id="KW-0067">ATP-binding</keyword>
<dbReference type="GO" id="GO:0005524">
    <property type="term" value="F:ATP binding"/>
    <property type="evidence" value="ECO:0007669"/>
    <property type="project" value="UniProtKB-UniRule"/>
</dbReference>
<comment type="similarity">
    <text evidence="4">Belongs to the protein kinase superfamily.</text>
</comment>
<evidence type="ECO:0000259" key="6">
    <source>
        <dbReference type="PROSITE" id="PS50011"/>
    </source>
</evidence>
<dbReference type="InterPro" id="IPR011009">
    <property type="entry name" value="Kinase-like_dom_sf"/>
</dbReference>
<keyword evidence="7" id="KW-0418">Kinase</keyword>
<keyword evidence="1 3" id="KW-0547">Nucleotide-binding</keyword>
<dbReference type="GeneID" id="94832985"/>
<dbReference type="PANTHER" id="PTHR24348">
    <property type="entry name" value="SERINE/THREONINE-PROTEIN KINASE UNC-51-RELATED"/>
    <property type="match status" value="1"/>
</dbReference>
<dbReference type="Gene3D" id="1.10.510.10">
    <property type="entry name" value="Transferase(Phosphotransferase) domain 1"/>
    <property type="match status" value="1"/>
</dbReference>
<evidence type="ECO:0000256" key="3">
    <source>
        <dbReference type="PROSITE-ProRule" id="PRU10141"/>
    </source>
</evidence>
<dbReference type="PANTHER" id="PTHR24348:SF68">
    <property type="entry name" value="SERINE_THREONINE-PROTEIN KINASE ATG1C"/>
    <property type="match status" value="1"/>
</dbReference>
<sequence>MVLCVLLFIFVLIKSSSKRNFVNKKERHFFYVNSSNISELICPNKIGPYQLRGTIGSGAFATCKLAYRGDVDIYYACKIIAKQRLDEMTDKTRFEQEIRILQEMRHPRIVQLYDLYKESLNYYILMEYCPNGELFSHIVSMKKLPETDVRTFFKHILSGILFIHQCQIAHRDLKPENILIDAEGHAKISDFGLAKYVGMEGMTKTSCGSPCYVSPEILTGRPYNALKSDMWSAGVILYAMVTGQMPWTRRNQAQLFQQIKKCHYTIPQYVSQNCGGLIRGLININPDARLTAEQAINHSFMVDSIENIIEWKEVPIVSLRRLDRFFEVEPSDDNIKLPYRSASFGKRRKTFQKVLKLIKAKSDDDSNQSILQNSTEMMVKPSVTTWVKPSIREVPQQETFINPQQGAVGMNWKNVVKQANKKGVKGKKTIVKPKLSRKSTPLTVL</sequence>